<comment type="caution">
    <text evidence="5">The sequence shown here is derived from an EMBL/GenBank/DDBJ whole genome shotgun (WGS) entry which is preliminary data.</text>
</comment>
<dbReference type="InterPro" id="IPR010982">
    <property type="entry name" value="Lambda_DNA-bd_dom_sf"/>
</dbReference>
<organism evidence="5 6">
    <name type="scientific">Absicoccus intestinalis</name>
    <dbReference type="NCBI Taxonomy" id="2926319"/>
    <lineage>
        <taxon>Bacteria</taxon>
        <taxon>Bacillati</taxon>
        <taxon>Bacillota</taxon>
        <taxon>Erysipelotrichia</taxon>
        <taxon>Erysipelotrichales</taxon>
        <taxon>Erysipelotrichaceae</taxon>
        <taxon>Absicoccus</taxon>
    </lineage>
</organism>
<dbReference type="InterPro" id="IPR050807">
    <property type="entry name" value="TransReg_Diox_bact_type"/>
</dbReference>
<evidence type="ECO:0000313" key="6">
    <source>
        <dbReference type="Proteomes" id="UP001285244"/>
    </source>
</evidence>
<dbReference type="Gene3D" id="1.10.260.40">
    <property type="entry name" value="lambda repressor-like DNA-binding domains"/>
    <property type="match status" value="1"/>
</dbReference>
<sequence>MIGDKIRERRQQLNMSQEELALKVGYKSRSTIAKIEKNERDLPQTTATLIAKALGVPISYLMDWDDSSEMVFKDMNRKTEFRAYLKLLGWNVSLSGSGKEEFVGENDDGSPSYIESDVYTFSNGKTTFKLSAQEFEDFIEHIDNEIEYILDVMNKKKQLDK</sequence>
<dbReference type="CDD" id="cd00093">
    <property type="entry name" value="HTH_XRE"/>
    <property type="match status" value="1"/>
</dbReference>
<protein>
    <submittedName>
        <fullName evidence="5">Helix-turn-helix domain-containing protein</fullName>
    </submittedName>
</protein>
<name>A0ABU4WLG5_9FIRM</name>
<evidence type="ECO:0000256" key="1">
    <source>
        <dbReference type="ARBA" id="ARBA00023015"/>
    </source>
</evidence>
<evidence type="ECO:0000259" key="4">
    <source>
        <dbReference type="PROSITE" id="PS50943"/>
    </source>
</evidence>
<evidence type="ECO:0000256" key="3">
    <source>
        <dbReference type="ARBA" id="ARBA00023163"/>
    </source>
</evidence>
<dbReference type="PANTHER" id="PTHR46797:SF23">
    <property type="entry name" value="HTH-TYPE TRANSCRIPTIONAL REGULATOR SUTR"/>
    <property type="match status" value="1"/>
</dbReference>
<gene>
    <name evidence="5" type="ORF">MOZ64_06060</name>
</gene>
<dbReference type="SUPFAM" id="SSF47413">
    <property type="entry name" value="lambda repressor-like DNA-binding domains"/>
    <property type="match status" value="1"/>
</dbReference>
<dbReference type="InterPro" id="IPR001387">
    <property type="entry name" value="Cro/C1-type_HTH"/>
</dbReference>
<dbReference type="Pfam" id="PF01381">
    <property type="entry name" value="HTH_3"/>
    <property type="match status" value="1"/>
</dbReference>
<evidence type="ECO:0000256" key="2">
    <source>
        <dbReference type="ARBA" id="ARBA00023125"/>
    </source>
</evidence>
<proteinExistence type="predicted"/>
<keyword evidence="3" id="KW-0804">Transcription</keyword>
<keyword evidence="1" id="KW-0805">Transcription regulation</keyword>
<reference evidence="5 6" key="1">
    <citation type="submission" date="2022-03" db="EMBL/GenBank/DDBJ databases">
        <title>Novel taxa within the pig intestine.</title>
        <authorList>
            <person name="Wylensek D."/>
            <person name="Bishof K."/>
            <person name="Afrizal A."/>
            <person name="Clavel T."/>
        </authorList>
    </citation>
    <scope>NUCLEOTIDE SEQUENCE [LARGE SCALE GENOMIC DNA]</scope>
    <source>
        <strain evidence="5 6">Cla-KB-P134</strain>
    </source>
</reference>
<dbReference type="PANTHER" id="PTHR46797">
    <property type="entry name" value="HTH-TYPE TRANSCRIPTIONAL REGULATOR"/>
    <property type="match status" value="1"/>
</dbReference>
<feature type="domain" description="HTH cro/C1-type" evidence="4">
    <location>
        <begin position="6"/>
        <end position="61"/>
    </location>
</feature>
<keyword evidence="6" id="KW-1185">Reference proteome</keyword>
<dbReference type="EMBL" id="JALBUS010000007">
    <property type="protein sequence ID" value="MDX8417405.1"/>
    <property type="molecule type" value="Genomic_DNA"/>
</dbReference>
<dbReference type="Proteomes" id="UP001285244">
    <property type="component" value="Unassembled WGS sequence"/>
</dbReference>
<dbReference type="PROSITE" id="PS50943">
    <property type="entry name" value="HTH_CROC1"/>
    <property type="match status" value="1"/>
</dbReference>
<evidence type="ECO:0000313" key="5">
    <source>
        <dbReference type="EMBL" id="MDX8417405.1"/>
    </source>
</evidence>
<dbReference type="SMART" id="SM00530">
    <property type="entry name" value="HTH_XRE"/>
    <property type="match status" value="1"/>
</dbReference>
<keyword evidence="2" id="KW-0238">DNA-binding</keyword>
<dbReference type="RefSeq" id="WP_320325701.1">
    <property type="nucleotide sequence ID" value="NZ_JALBUS010000007.1"/>
</dbReference>
<accession>A0ABU4WLG5</accession>